<dbReference type="RefSeq" id="WP_319613228.1">
    <property type="nucleotide sequence ID" value="NZ_JAWXYB010000018.1"/>
</dbReference>
<dbReference type="Proteomes" id="UP001279553">
    <property type="component" value="Unassembled WGS sequence"/>
</dbReference>
<sequence length="181" mass="19375">MPITKPLRWVLAGAITALIGAGTGTSAIAAPPPARPGLVIEAFDLFDTSADHRAFVVADQKRWLAEGAARMAQVIAADGKVTVIDSPASRRRIAAIAHDYQHPSTCRSCVIAAARQLGARYVFIGSVHKVSDLIIYMRGELDRIGDPRPLMVRSMEVKADNRTMILRAAGTMAAAVEHHLG</sequence>
<dbReference type="InterPro" id="IPR021698">
    <property type="entry name" value="DUF3280"/>
</dbReference>
<gene>
    <name evidence="2" type="ORF">SIL87_05745</name>
</gene>
<evidence type="ECO:0000313" key="2">
    <source>
        <dbReference type="EMBL" id="MDX5930270.1"/>
    </source>
</evidence>
<reference evidence="2 3" key="1">
    <citation type="submission" date="2023-11" db="EMBL/GenBank/DDBJ databases">
        <title>MicrobeMod: A computational toolkit for identifying prokaryotic methylation and restriction-modification with nanopore sequencing.</title>
        <authorList>
            <person name="Crits-Christoph A."/>
            <person name="Kang S.C."/>
            <person name="Lee H."/>
            <person name="Ostrov N."/>
        </authorList>
    </citation>
    <scope>NUCLEOTIDE SEQUENCE [LARGE SCALE GENOMIC DNA]</scope>
    <source>
        <strain evidence="2 3">DSMZ 700</strain>
    </source>
</reference>
<name>A0AAW9DNG4_ACIAO</name>
<dbReference type="AlphaFoldDB" id="A0AAW9DNG4"/>
<accession>A0AAW9DNG4</accession>
<dbReference type="EMBL" id="JAWXYB010000018">
    <property type="protein sequence ID" value="MDX5930270.1"/>
    <property type="molecule type" value="Genomic_DNA"/>
</dbReference>
<dbReference type="Pfam" id="PF11684">
    <property type="entry name" value="DUF3280"/>
    <property type="match status" value="1"/>
</dbReference>
<evidence type="ECO:0000256" key="1">
    <source>
        <dbReference type="SAM" id="SignalP"/>
    </source>
</evidence>
<proteinExistence type="predicted"/>
<comment type="caution">
    <text evidence="2">The sequence shown here is derived from an EMBL/GenBank/DDBJ whole genome shotgun (WGS) entry which is preliminary data.</text>
</comment>
<protein>
    <submittedName>
        <fullName evidence="2">DUF2380 domain-containing protein</fullName>
    </submittedName>
</protein>
<feature type="signal peptide" evidence="1">
    <location>
        <begin position="1"/>
        <end position="29"/>
    </location>
</feature>
<keyword evidence="3" id="KW-1185">Reference proteome</keyword>
<evidence type="ECO:0000313" key="3">
    <source>
        <dbReference type="Proteomes" id="UP001279553"/>
    </source>
</evidence>
<feature type="chain" id="PRO_5044004316" evidence="1">
    <location>
        <begin position="30"/>
        <end position="181"/>
    </location>
</feature>
<organism evidence="2 3">
    <name type="scientific">Acidiphilium acidophilum</name>
    <name type="common">Thiobacillus acidophilus</name>
    <dbReference type="NCBI Taxonomy" id="76588"/>
    <lineage>
        <taxon>Bacteria</taxon>
        <taxon>Pseudomonadati</taxon>
        <taxon>Pseudomonadota</taxon>
        <taxon>Alphaproteobacteria</taxon>
        <taxon>Acetobacterales</taxon>
        <taxon>Acidocellaceae</taxon>
        <taxon>Acidiphilium</taxon>
    </lineage>
</organism>
<keyword evidence="1" id="KW-0732">Signal</keyword>